<keyword evidence="3" id="KW-0975">Bacterial flagellum</keyword>
<keyword evidence="5" id="KW-0966">Cell projection</keyword>
<feature type="domain" description="Type III secretion system flagellar brake protein YcgR PilZN" evidence="4">
    <location>
        <begin position="16"/>
        <end position="95"/>
    </location>
</feature>
<dbReference type="Gene3D" id="2.30.110.10">
    <property type="entry name" value="Electron Transport, Fmn-binding Protein, Chain A"/>
    <property type="match status" value="1"/>
</dbReference>
<name>A0A7V8FSB8_9BURK</name>
<dbReference type="Proteomes" id="UP000461670">
    <property type="component" value="Unassembled WGS sequence"/>
</dbReference>
<gene>
    <name evidence="5" type="primary">ycgR_2</name>
    <name evidence="5" type="ORF">GAK30_00032</name>
</gene>
<evidence type="ECO:0000313" key="5">
    <source>
        <dbReference type="EMBL" id="KAF1024014.1"/>
    </source>
</evidence>
<evidence type="ECO:0000256" key="2">
    <source>
        <dbReference type="ARBA" id="ARBA00022741"/>
    </source>
</evidence>
<keyword evidence="2" id="KW-0547">Nucleotide-binding</keyword>
<dbReference type="EMBL" id="WNDQ01000001">
    <property type="protein sequence ID" value="KAF1024014.1"/>
    <property type="molecule type" value="Genomic_DNA"/>
</dbReference>
<accession>A0A7V8FSB8</accession>
<comment type="caution">
    <text evidence="5">The sequence shown here is derived from an EMBL/GenBank/DDBJ whole genome shotgun (WGS) entry which is preliminary data.</text>
</comment>
<sequence length="95" mass="10366">MSGDVDTQADLSVSPYALTSPAEIIGVLRDLVRGRALLQLRVPPGVTSVVTTLLQVDADALVLDMPGDLLTRRITQVPEFILETSLDQVRVHFRL</sequence>
<keyword evidence="1" id="KW-0973">c-di-GMP</keyword>
<proteinExistence type="predicted"/>
<keyword evidence="5" id="KW-0969">Cilium</keyword>
<evidence type="ECO:0000259" key="4">
    <source>
        <dbReference type="Pfam" id="PF07317"/>
    </source>
</evidence>
<evidence type="ECO:0000256" key="3">
    <source>
        <dbReference type="ARBA" id="ARBA00023143"/>
    </source>
</evidence>
<dbReference type="Pfam" id="PF07317">
    <property type="entry name" value="PilZN"/>
    <property type="match status" value="1"/>
</dbReference>
<dbReference type="InterPro" id="IPR009926">
    <property type="entry name" value="T3SS_YcgR_PilZN"/>
</dbReference>
<protein>
    <submittedName>
        <fullName evidence="5">Flagellar brake protein YcgR</fullName>
    </submittedName>
</protein>
<reference evidence="6" key="1">
    <citation type="journal article" date="2020" name="MBio">
        <title>Horizontal gene transfer to a defensive symbiont with a reduced genome amongst a multipartite beetle microbiome.</title>
        <authorList>
            <person name="Waterworth S.C."/>
            <person name="Florez L.V."/>
            <person name="Rees E.R."/>
            <person name="Hertweck C."/>
            <person name="Kaltenpoth M."/>
            <person name="Kwan J.C."/>
        </authorList>
    </citation>
    <scope>NUCLEOTIDE SEQUENCE [LARGE SCALE GENOMIC DNA]</scope>
</reference>
<evidence type="ECO:0000313" key="6">
    <source>
        <dbReference type="Proteomes" id="UP000461670"/>
    </source>
</evidence>
<dbReference type="GO" id="GO:0000166">
    <property type="term" value="F:nucleotide binding"/>
    <property type="evidence" value="ECO:0007669"/>
    <property type="project" value="UniProtKB-KW"/>
</dbReference>
<dbReference type="AlphaFoldDB" id="A0A7V8FSB8"/>
<evidence type="ECO:0000256" key="1">
    <source>
        <dbReference type="ARBA" id="ARBA00022636"/>
    </source>
</evidence>
<organism evidence="5 6">
    <name type="scientific">Paracidovorax wautersii</name>
    <dbReference type="NCBI Taxonomy" id="1177982"/>
    <lineage>
        <taxon>Bacteria</taxon>
        <taxon>Pseudomonadati</taxon>
        <taxon>Pseudomonadota</taxon>
        <taxon>Betaproteobacteria</taxon>
        <taxon>Burkholderiales</taxon>
        <taxon>Comamonadaceae</taxon>
        <taxon>Paracidovorax</taxon>
    </lineage>
</organism>
<dbReference type="InterPro" id="IPR012349">
    <property type="entry name" value="Split_barrel_FMN-bd"/>
</dbReference>
<keyword evidence="5" id="KW-0282">Flagellum</keyword>